<dbReference type="EMBL" id="HG938356">
    <property type="protein sequence ID" value="CDN57183.1"/>
    <property type="molecule type" value="Genomic_DNA"/>
</dbReference>
<organism evidence="7 8">
    <name type="scientific">Neorhizobium galegae bv. officinalis bv. officinalis str. HAMBI 1141</name>
    <dbReference type="NCBI Taxonomy" id="1028801"/>
    <lineage>
        <taxon>Bacteria</taxon>
        <taxon>Pseudomonadati</taxon>
        <taxon>Pseudomonadota</taxon>
        <taxon>Alphaproteobacteria</taxon>
        <taxon>Hyphomicrobiales</taxon>
        <taxon>Rhizobiaceae</taxon>
        <taxon>Rhizobium/Agrobacterium group</taxon>
        <taxon>Neorhizobium</taxon>
    </lineage>
</organism>
<dbReference type="GO" id="GO:0005886">
    <property type="term" value="C:plasma membrane"/>
    <property type="evidence" value="ECO:0007669"/>
    <property type="project" value="UniProtKB-SubCell"/>
</dbReference>
<sequence>MALDHPLTGETADADPVRSRLVFAAAMLLLTVVFLGLGTWQVQRLFWKLDLIARVDARVTATPAPAPSSPAWPTINAEDDEYRRVTATGTFRHDAETLVQAVTDLGPGFWILTPLEQKDGTTVLINRGFAPANRRDPALRPDGQLVGPVKITGLIRISEPEGAFLRSNYPANGRWYSRDVAAIAAARGLEKVAPYFIDADATPIPGGLPVGGLTVIRFRNSHLVYAVTWYLLAVMSAAAAYAIQRRRLA</sequence>
<feature type="transmembrane region" description="Helical" evidence="6">
    <location>
        <begin position="20"/>
        <end position="40"/>
    </location>
</feature>
<evidence type="ECO:0000313" key="7">
    <source>
        <dbReference type="EMBL" id="CDN57183.1"/>
    </source>
</evidence>
<dbReference type="PATRIC" id="fig|1028801.3.peg.4944"/>
<keyword evidence="5 6" id="KW-0472">Membrane</keyword>
<dbReference type="PROSITE" id="PS50895">
    <property type="entry name" value="SURF1"/>
    <property type="match status" value="1"/>
</dbReference>
<dbReference type="InterPro" id="IPR002994">
    <property type="entry name" value="Surf1/Shy1"/>
</dbReference>
<keyword evidence="4 6" id="KW-1133">Transmembrane helix</keyword>
<dbReference type="eggNOG" id="COG3346">
    <property type="taxonomic scope" value="Bacteria"/>
</dbReference>
<dbReference type="HOGENOM" id="CLU_047737_4_1_5"/>
<dbReference type="KEGG" id="ngl:RG1141_PA03480"/>
<dbReference type="Proteomes" id="UP000028186">
    <property type="component" value="Plasmid pHAMBI1141a"/>
</dbReference>
<evidence type="ECO:0000256" key="4">
    <source>
        <dbReference type="ARBA" id="ARBA00022989"/>
    </source>
</evidence>
<dbReference type="RefSeq" id="WP_040124286.1">
    <property type="nucleotide sequence ID" value="NZ_HG938356.1"/>
</dbReference>
<reference evidence="8" key="1">
    <citation type="journal article" date="2014" name="BMC Genomics">
        <title>Genome sequencing of two Neorhizobium galegae strains reveals a noeT gene responsible for the unusual acetylation of the nodulation factors.</title>
        <authorList>
            <person name="Osterman J."/>
            <person name="Marsh J."/>
            <person name="Laine P.K."/>
            <person name="Zeng Z."/>
            <person name="Alatalo E."/>
            <person name="Sullivan J.T."/>
            <person name="Young J.P."/>
            <person name="Thomas-Oates J."/>
            <person name="Paulin L."/>
            <person name="Lindstrom K."/>
        </authorList>
    </citation>
    <scope>NUCLEOTIDE SEQUENCE [LARGE SCALE GENOMIC DNA]</scope>
    <source>
        <strain evidence="8">HAMBI 1141</strain>
        <plasmid evidence="8">II</plasmid>
    </source>
</reference>
<dbReference type="AlphaFoldDB" id="A0A068TFK0"/>
<comment type="similarity">
    <text evidence="2 6">Belongs to the SURF1 family.</text>
</comment>
<proteinExistence type="inferred from homology"/>
<dbReference type="CDD" id="cd06662">
    <property type="entry name" value="SURF1"/>
    <property type="match status" value="1"/>
</dbReference>
<protein>
    <recommendedName>
        <fullName evidence="6">SURF1-like protein</fullName>
    </recommendedName>
</protein>
<keyword evidence="6" id="KW-1003">Cell membrane</keyword>
<name>A0A068TFK0_NEOGA</name>
<dbReference type="PANTHER" id="PTHR23427:SF2">
    <property type="entry name" value="SURFEIT LOCUS PROTEIN 1"/>
    <property type="match status" value="1"/>
</dbReference>
<evidence type="ECO:0000256" key="2">
    <source>
        <dbReference type="ARBA" id="ARBA00007165"/>
    </source>
</evidence>
<gene>
    <name evidence="7" type="ORF">RG1141_PA03480</name>
</gene>
<dbReference type="PANTHER" id="PTHR23427">
    <property type="entry name" value="SURFEIT LOCUS PROTEIN"/>
    <property type="match status" value="1"/>
</dbReference>
<geneLocation type="plasmid" evidence="8">
    <name>II</name>
</geneLocation>
<accession>A0A068TFK0</accession>
<evidence type="ECO:0000256" key="6">
    <source>
        <dbReference type="RuleBase" id="RU363076"/>
    </source>
</evidence>
<evidence type="ECO:0000313" key="8">
    <source>
        <dbReference type="Proteomes" id="UP000028186"/>
    </source>
</evidence>
<evidence type="ECO:0000256" key="1">
    <source>
        <dbReference type="ARBA" id="ARBA00004370"/>
    </source>
</evidence>
<keyword evidence="7" id="KW-0614">Plasmid</keyword>
<keyword evidence="3 6" id="KW-0812">Transmembrane</keyword>
<comment type="subcellular location">
    <subcellularLocation>
        <location evidence="6">Cell membrane</location>
        <topology evidence="6">Multi-pass membrane protein</topology>
    </subcellularLocation>
    <subcellularLocation>
        <location evidence="1">Membrane</location>
    </subcellularLocation>
</comment>
<feature type="transmembrane region" description="Helical" evidence="6">
    <location>
        <begin position="223"/>
        <end position="243"/>
    </location>
</feature>
<evidence type="ECO:0000256" key="3">
    <source>
        <dbReference type="ARBA" id="ARBA00022692"/>
    </source>
</evidence>
<dbReference type="InterPro" id="IPR045214">
    <property type="entry name" value="Surf1/Surf4"/>
</dbReference>
<dbReference type="Pfam" id="PF02104">
    <property type="entry name" value="SURF1"/>
    <property type="match status" value="1"/>
</dbReference>
<evidence type="ECO:0000256" key="5">
    <source>
        <dbReference type="ARBA" id="ARBA00023136"/>
    </source>
</evidence>